<gene>
    <name evidence="1" type="ORF">HB759_11820</name>
</gene>
<evidence type="ECO:0000313" key="1">
    <source>
        <dbReference type="EMBL" id="MBC1332625.1"/>
    </source>
</evidence>
<protein>
    <submittedName>
        <fullName evidence="1">Isocitrate lyase/phosphoenolpyruvate mutase family protein</fullName>
    </submittedName>
</protein>
<dbReference type="PANTHER" id="PTHR42905:SF16">
    <property type="entry name" value="CARBOXYPHOSPHONOENOLPYRUVATE PHOSPHONOMUTASE-LIKE PROTEIN (AFU_ORTHOLOGUE AFUA_5G07230)"/>
    <property type="match status" value="1"/>
</dbReference>
<dbReference type="InterPro" id="IPR039556">
    <property type="entry name" value="ICL/PEPM"/>
</dbReference>
<dbReference type="EMBL" id="JAAROL010000004">
    <property type="protein sequence ID" value="MBC1332625.1"/>
    <property type="molecule type" value="Genomic_DNA"/>
</dbReference>
<dbReference type="InterPro" id="IPR040442">
    <property type="entry name" value="Pyrv_kinase-like_dom_sf"/>
</dbReference>
<keyword evidence="1" id="KW-0456">Lyase</keyword>
<organism evidence="1 2">
    <name type="scientific">Listeria booriae</name>
    <dbReference type="NCBI Taxonomy" id="1552123"/>
    <lineage>
        <taxon>Bacteria</taxon>
        <taxon>Bacillati</taxon>
        <taxon>Bacillota</taxon>
        <taxon>Bacilli</taxon>
        <taxon>Bacillales</taxon>
        <taxon>Listeriaceae</taxon>
        <taxon>Listeria</taxon>
    </lineage>
</organism>
<dbReference type="InterPro" id="IPR015813">
    <property type="entry name" value="Pyrv/PenolPyrv_kinase-like_dom"/>
</dbReference>
<dbReference type="AlphaFoldDB" id="A0A7X0WF18"/>
<proteinExistence type="predicted"/>
<dbReference type="GO" id="GO:0016829">
    <property type="term" value="F:lyase activity"/>
    <property type="evidence" value="ECO:0007669"/>
    <property type="project" value="UniProtKB-KW"/>
</dbReference>
<accession>A0A7X0WF18</accession>
<dbReference type="Pfam" id="PF13714">
    <property type="entry name" value="PEP_mutase"/>
    <property type="match status" value="1"/>
</dbReference>
<dbReference type="CDD" id="cd00377">
    <property type="entry name" value="ICL_PEPM"/>
    <property type="match status" value="1"/>
</dbReference>
<sequence length="246" mass="27991">MNTYNDFYDAHFQEEALILYNCWDVASAQAIEKAGARALATSSFAIARAWGFNDGEQLPFQQNLWFLEQIRRNTTLPLTIDIEAAYSGSLETLAANVVQFLNLGVQGINFEDRKQDTLWDISEQSERIHTIRKIAKKEVFLNARTDLFFQETHHTFDLVKKALERAKAYKEAGADGIFIPGLTDLDLIQAFAEHSPLPVNIMINDDPNRYTNLKIARLSYGPASFLNAQKQLEKISHPILKGRKNR</sequence>
<dbReference type="SUPFAM" id="SSF51621">
    <property type="entry name" value="Phosphoenolpyruvate/pyruvate domain"/>
    <property type="match status" value="1"/>
</dbReference>
<keyword evidence="1" id="KW-0670">Pyruvate</keyword>
<dbReference type="RefSeq" id="WP_185374304.1">
    <property type="nucleotide sequence ID" value="NZ_JAARNB010000004.1"/>
</dbReference>
<reference evidence="1 2" key="1">
    <citation type="submission" date="2020-03" db="EMBL/GenBank/DDBJ databases">
        <title>Soil Listeria distribution.</title>
        <authorList>
            <person name="Liao J."/>
            <person name="Wiedmann M."/>
        </authorList>
    </citation>
    <scope>NUCLEOTIDE SEQUENCE [LARGE SCALE GENOMIC DNA]</scope>
    <source>
        <strain evidence="1 2">FSL L7-1833</strain>
    </source>
</reference>
<evidence type="ECO:0000313" key="2">
    <source>
        <dbReference type="Proteomes" id="UP000532866"/>
    </source>
</evidence>
<dbReference type="Proteomes" id="UP000532866">
    <property type="component" value="Unassembled WGS sequence"/>
</dbReference>
<dbReference type="PANTHER" id="PTHR42905">
    <property type="entry name" value="PHOSPHOENOLPYRUVATE CARBOXYLASE"/>
    <property type="match status" value="1"/>
</dbReference>
<dbReference type="Gene3D" id="3.20.20.60">
    <property type="entry name" value="Phosphoenolpyruvate-binding domains"/>
    <property type="match status" value="1"/>
</dbReference>
<name>A0A7X0WF18_9LIST</name>
<comment type="caution">
    <text evidence="1">The sequence shown here is derived from an EMBL/GenBank/DDBJ whole genome shotgun (WGS) entry which is preliminary data.</text>
</comment>